<protein>
    <recommendedName>
        <fullName evidence="5">RxLR effector candidate protein</fullName>
    </recommendedName>
</protein>
<evidence type="ECO:0008006" key="5">
    <source>
        <dbReference type="Google" id="ProtNLM"/>
    </source>
</evidence>
<feature type="signal peptide" evidence="2">
    <location>
        <begin position="1"/>
        <end position="19"/>
    </location>
</feature>
<dbReference type="EMBL" id="JH598234">
    <property type="status" value="NOT_ANNOTATED_CDS"/>
    <property type="molecule type" value="Genomic_DNA"/>
</dbReference>
<keyword evidence="2" id="KW-0732">Signal</keyword>
<dbReference type="HOGENOM" id="CLU_2351142_0_0_1"/>
<evidence type="ECO:0000256" key="1">
    <source>
        <dbReference type="SAM" id="MobiDB-lite"/>
    </source>
</evidence>
<reference evidence="3" key="2">
    <citation type="submission" date="2015-06" db="UniProtKB">
        <authorList>
            <consortium name="EnsemblProtists"/>
        </authorList>
    </citation>
    <scope>IDENTIFICATION</scope>
    <source>
        <strain evidence="3">Emoy2</strain>
    </source>
</reference>
<feature type="compositionally biased region" description="Acidic residues" evidence="1">
    <location>
        <begin position="74"/>
        <end position="83"/>
    </location>
</feature>
<dbReference type="VEuPathDB" id="FungiDB:HpaG805374"/>
<organism evidence="3 4">
    <name type="scientific">Hyaloperonospora arabidopsidis (strain Emoy2)</name>
    <name type="common">Downy mildew agent</name>
    <name type="synonym">Peronospora arabidopsidis</name>
    <dbReference type="NCBI Taxonomy" id="559515"/>
    <lineage>
        <taxon>Eukaryota</taxon>
        <taxon>Sar</taxon>
        <taxon>Stramenopiles</taxon>
        <taxon>Oomycota</taxon>
        <taxon>Peronosporomycetes</taxon>
        <taxon>Peronosporales</taxon>
        <taxon>Peronosporaceae</taxon>
        <taxon>Hyaloperonospora</taxon>
    </lineage>
</organism>
<dbReference type="EnsemblProtists" id="HpaT805374">
    <property type="protein sequence ID" value="HpaP805374"/>
    <property type="gene ID" value="HpaG805374"/>
</dbReference>
<dbReference type="Proteomes" id="UP000011713">
    <property type="component" value="Unassembled WGS sequence"/>
</dbReference>
<dbReference type="AlphaFoldDB" id="M4BGF3"/>
<evidence type="ECO:0000313" key="3">
    <source>
        <dbReference type="EnsemblProtists" id="HpaP805374"/>
    </source>
</evidence>
<keyword evidence="4" id="KW-1185">Reference proteome</keyword>
<accession>M4BGF3</accession>
<reference evidence="4" key="1">
    <citation type="journal article" date="2010" name="Science">
        <title>Signatures of adaptation to obligate biotrophy in the Hyaloperonospora arabidopsidis genome.</title>
        <authorList>
            <person name="Baxter L."/>
            <person name="Tripathy S."/>
            <person name="Ishaque N."/>
            <person name="Boot N."/>
            <person name="Cabral A."/>
            <person name="Kemen E."/>
            <person name="Thines M."/>
            <person name="Ah-Fong A."/>
            <person name="Anderson R."/>
            <person name="Badejoko W."/>
            <person name="Bittner-Eddy P."/>
            <person name="Boore J.L."/>
            <person name="Chibucos M.C."/>
            <person name="Coates M."/>
            <person name="Dehal P."/>
            <person name="Delehaunty K."/>
            <person name="Dong S."/>
            <person name="Downton P."/>
            <person name="Dumas B."/>
            <person name="Fabro G."/>
            <person name="Fronick C."/>
            <person name="Fuerstenberg S.I."/>
            <person name="Fulton L."/>
            <person name="Gaulin E."/>
            <person name="Govers F."/>
            <person name="Hughes L."/>
            <person name="Humphray S."/>
            <person name="Jiang R.H."/>
            <person name="Judelson H."/>
            <person name="Kamoun S."/>
            <person name="Kyung K."/>
            <person name="Meijer H."/>
            <person name="Minx P."/>
            <person name="Morris P."/>
            <person name="Nelson J."/>
            <person name="Phuntumart V."/>
            <person name="Qutob D."/>
            <person name="Rehmany A."/>
            <person name="Rougon-Cardoso A."/>
            <person name="Ryden P."/>
            <person name="Torto-Alalibo T."/>
            <person name="Studholme D."/>
            <person name="Wang Y."/>
            <person name="Win J."/>
            <person name="Wood J."/>
            <person name="Clifton S.W."/>
            <person name="Rogers J."/>
            <person name="Van den Ackerveken G."/>
            <person name="Jones J.D."/>
            <person name="McDowell J.M."/>
            <person name="Beynon J."/>
            <person name="Tyler B.M."/>
        </authorList>
    </citation>
    <scope>NUCLEOTIDE SEQUENCE [LARGE SCALE GENOMIC DNA]</scope>
    <source>
        <strain evidence="4">Emoy2</strain>
    </source>
</reference>
<evidence type="ECO:0000256" key="2">
    <source>
        <dbReference type="SAM" id="SignalP"/>
    </source>
</evidence>
<dbReference type="InParanoid" id="M4BGF3"/>
<feature type="chain" id="PRO_5009704505" description="RxLR effector candidate protein" evidence="2">
    <location>
        <begin position="20"/>
        <end position="97"/>
    </location>
</feature>
<dbReference type="EnsemblProtists" id="HpaT805375">
    <property type="protein sequence ID" value="HpaP805375"/>
    <property type="gene ID" value="HpaG805375"/>
</dbReference>
<feature type="region of interest" description="Disordered" evidence="1">
    <location>
        <begin position="17"/>
        <end position="84"/>
    </location>
</feature>
<sequence>MKVFQVAALIAAAAATASADSMGNPDSLLGPPKNSVEELFDSGGSSLTASLGALTESSGSGKSKSKSGSKDEESKEEESEDEAGVAYVIVMSSSSIR</sequence>
<feature type="compositionally biased region" description="Low complexity" evidence="1">
    <location>
        <begin position="42"/>
        <end position="62"/>
    </location>
</feature>
<proteinExistence type="predicted"/>
<evidence type="ECO:0000313" key="4">
    <source>
        <dbReference type="Proteomes" id="UP000011713"/>
    </source>
</evidence>
<name>M4BGF3_HYAAE</name>